<feature type="region of interest" description="Disordered" evidence="1">
    <location>
        <begin position="51"/>
        <end position="78"/>
    </location>
</feature>
<dbReference type="PANTHER" id="PTHR43155">
    <property type="entry name" value="CYCLIC DI-GMP PHOSPHODIESTERASE PA4108-RELATED"/>
    <property type="match status" value="1"/>
</dbReference>
<dbReference type="PROSITE" id="PS51832">
    <property type="entry name" value="HD_GYP"/>
    <property type="match status" value="1"/>
</dbReference>
<feature type="domain" description="HD-GYP" evidence="2">
    <location>
        <begin position="123"/>
        <end position="323"/>
    </location>
</feature>
<proteinExistence type="predicted"/>
<dbReference type="RefSeq" id="WP_405338920.1">
    <property type="nucleotide sequence ID" value="NZ_JBANFI010000004.1"/>
</dbReference>
<dbReference type="InterPro" id="IPR003607">
    <property type="entry name" value="HD/PDEase_dom"/>
</dbReference>
<dbReference type="PANTHER" id="PTHR43155:SF2">
    <property type="entry name" value="CYCLIC DI-GMP PHOSPHODIESTERASE PA4108"/>
    <property type="match status" value="1"/>
</dbReference>
<evidence type="ECO:0000259" key="2">
    <source>
        <dbReference type="PROSITE" id="PS51832"/>
    </source>
</evidence>
<keyword evidence="4" id="KW-1185">Reference proteome</keyword>
<name>A0ABW8PX08_9GAMM</name>
<evidence type="ECO:0000313" key="3">
    <source>
        <dbReference type="EMBL" id="MFK7160825.1"/>
    </source>
</evidence>
<evidence type="ECO:0000256" key="1">
    <source>
        <dbReference type="SAM" id="MobiDB-lite"/>
    </source>
</evidence>
<dbReference type="Pfam" id="PF13487">
    <property type="entry name" value="HD_5"/>
    <property type="match status" value="1"/>
</dbReference>
<sequence>MSKQQALFPLEEGEIELGMKLPWTVFTASGQLMMKEGALVDNPRKLDNLLSQGHRERDPATVTTPGEEAPPADQPQPVRFQEDVNPFAELDELGYQLQAIFERIERQCVKPGEVERKIYDLATSIQGLVKLDADAVLGAVHLNREHPYIIQHPLHVTIMAALIAKKLQVPQNIQLSMLAGALTQNVGMNAYQMRLHAQREPLTPRQWELVHQHPLEGVKLLSAAGVKDPLWLQVVFQHHEKNNGTGYPKGLKGNQIRPEARIVALGDVYSALVSGRPHRPGMSAQQSLRSIFLERGQQFDPKLSMVFLNELGLYPPGAGVRLRNGEQGIVIRRTSDQKAPVVTSVMDERGELFMRLQQRKTSEYQYNIIGHLNPQDWPRFNPTLLWGIKLRRVS</sequence>
<gene>
    <name evidence="3" type="ORF">V6U78_07220</name>
</gene>
<dbReference type="Proteomes" id="UP001621714">
    <property type="component" value="Unassembled WGS sequence"/>
</dbReference>
<comment type="caution">
    <text evidence="3">The sequence shown here is derived from an EMBL/GenBank/DDBJ whole genome shotgun (WGS) entry which is preliminary data.</text>
</comment>
<dbReference type="EMBL" id="JBANFI010000004">
    <property type="protein sequence ID" value="MFK7160825.1"/>
    <property type="molecule type" value="Genomic_DNA"/>
</dbReference>
<dbReference type="SUPFAM" id="SSF109604">
    <property type="entry name" value="HD-domain/PDEase-like"/>
    <property type="match status" value="1"/>
</dbReference>
<dbReference type="CDD" id="cd00077">
    <property type="entry name" value="HDc"/>
    <property type="match status" value="1"/>
</dbReference>
<protein>
    <submittedName>
        <fullName evidence="3">HD domain-containing phosphohydrolase</fullName>
    </submittedName>
</protein>
<organism evidence="3 4">
    <name type="scientific">Marinospirillum alkalitolerans</name>
    <dbReference type="NCBI Taxonomy" id="3123374"/>
    <lineage>
        <taxon>Bacteria</taxon>
        <taxon>Pseudomonadati</taxon>
        <taxon>Pseudomonadota</taxon>
        <taxon>Gammaproteobacteria</taxon>
        <taxon>Oceanospirillales</taxon>
        <taxon>Oceanospirillaceae</taxon>
        <taxon>Marinospirillum</taxon>
    </lineage>
</organism>
<accession>A0ABW8PX08</accession>
<dbReference type="Gene3D" id="1.10.3210.10">
    <property type="entry name" value="Hypothetical protein af1432"/>
    <property type="match status" value="1"/>
</dbReference>
<reference evidence="3 4" key="1">
    <citation type="submission" date="2024-02" db="EMBL/GenBank/DDBJ databases">
        <title>Marinospirillum sp. MEB 164 isolated from Lonar lake sediment.</title>
        <authorList>
            <person name="Joshi A."/>
            <person name="Thite S."/>
        </authorList>
    </citation>
    <scope>NUCLEOTIDE SEQUENCE [LARGE SCALE GENOMIC DNA]</scope>
    <source>
        <strain evidence="3 4">MEB164</strain>
    </source>
</reference>
<evidence type="ECO:0000313" key="4">
    <source>
        <dbReference type="Proteomes" id="UP001621714"/>
    </source>
</evidence>
<dbReference type="InterPro" id="IPR037522">
    <property type="entry name" value="HD_GYP_dom"/>
</dbReference>